<reference evidence="3 4" key="1">
    <citation type="journal article" date="2018" name="PLoS Genet.">
        <title>Population sequencing reveals clonal diversity and ancestral inbreeding in the grapevine cultivar Chardonnay.</title>
        <authorList>
            <person name="Roach M.J."/>
            <person name="Johnson D.L."/>
            <person name="Bohlmann J."/>
            <person name="van Vuuren H.J."/>
            <person name="Jones S.J."/>
            <person name="Pretorius I.S."/>
            <person name="Schmidt S.A."/>
            <person name="Borneman A.R."/>
        </authorList>
    </citation>
    <scope>NUCLEOTIDE SEQUENCE [LARGE SCALE GENOMIC DNA]</scope>
    <source>
        <strain evidence="4">cv. Chardonnay</strain>
        <tissue evidence="3">Leaf</tissue>
    </source>
</reference>
<organism evidence="3 4">
    <name type="scientific">Vitis vinifera</name>
    <name type="common">Grape</name>
    <dbReference type="NCBI Taxonomy" id="29760"/>
    <lineage>
        <taxon>Eukaryota</taxon>
        <taxon>Viridiplantae</taxon>
        <taxon>Streptophyta</taxon>
        <taxon>Embryophyta</taxon>
        <taxon>Tracheophyta</taxon>
        <taxon>Spermatophyta</taxon>
        <taxon>Magnoliopsida</taxon>
        <taxon>eudicotyledons</taxon>
        <taxon>Gunneridae</taxon>
        <taxon>Pentapetalae</taxon>
        <taxon>rosids</taxon>
        <taxon>Vitales</taxon>
        <taxon>Vitaceae</taxon>
        <taxon>Viteae</taxon>
        <taxon>Vitis</taxon>
    </lineage>
</organism>
<evidence type="ECO:0000256" key="1">
    <source>
        <dbReference type="SAM" id="MobiDB-lite"/>
    </source>
</evidence>
<keyword evidence="2" id="KW-0812">Transmembrane</keyword>
<gene>
    <name evidence="3" type="ORF">CK203_052808</name>
</gene>
<keyword evidence="2" id="KW-0472">Membrane</keyword>
<sequence>MHARNPSFLSRQQWLSIHFDSAKLSNLNPSSGPPHTSPASLRSASRGVVRRHPPIAGDQPSVAAIQVISDLALLIEVVQQSERGDWARHDSVRGVRLQSLAHHHGLPQGSKPTPEEMVETYVQTLAKGLNIRKGLPLFDCGVIFVVFLLLCLTAGKAEREEMEHISVD</sequence>
<feature type="transmembrane region" description="Helical" evidence="2">
    <location>
        <begin position="135"/>
        <end position="155"/>
    </location>
</feature>
<keyword evidence="2" id="KW-1133">Transmembrane helix</keyword>
<evidence type="ECO:0000256" key="2">
    <source>
        <dbReference type="SAM" id="Phobius"/>
    </source>
</evidence>
<dbReference type="EMBL" id="QGNW01000337">
    <property type="protein sequence ID" value="RVW76006.1"/>
    <property type="molecule type" value="Genomic_DNA"/>
</dbReference>
<comment type="caution">
    <text evidence="3">The sequence shown here is derived from an EMBL/GenBank/DDBJ whole genome shotgun (WGS) entry which is preliminary data.</text>
</comment>
<dbReference type="Proteomes" id="UP000288805">
    <property type="component" value="Unassembled WGS sequence"/>
</dbReference>
<name>A0A438GUX4_VITVI</name>
<protein>
    <submittedName>
        <fullName evidence="3">Uncharacterized protein</fullName>
    </submittedName>
</protein>
<proteinExistence type="predicted"/>
<accession>A0A438GUX4</accession>
<evidence type="ECO:0000313" key="4">
    <source>
        <dbReference type="Proteomes" id="UP000288805"/>
    </source>
</evidence>
<dbReference type="AlphaFoldDB" id="A0A438GUX4"/>
<feature type="region of interest" description="Disordered" evidence="1">
    <location>
        <begin position="26"/>
        <end position="55"/>
    </location>
</feature>
<evidence type="ECO:0000313" key="3">
    <source>
        <dbReference type="EMBL" id="RVW76006.1"/>
    </source>
</evidence>